<dbReference type="InterPro" id="IPR051406">
    <property type="entry name" value="PLD_domain"/>
</dbReference>
<evidence type="ECO:0000313" key="9">
    <source>
        <dbReference type="Proteomes" id="UP000198640"/>
    </source>
</evidence>
<gene>
    <name evidence="8" type="ORF">SAMN05421881_11321</name>
</gene>
<evidence type="ECO:0000256" key="1">
    <source>
        <dbReference type="ARBA" id="ARBA00000798"/>
    </source>
</evidence>
<dbReference type="EC" id="3.1.4.4" evidence="3"/>
<dbReference type="PANTHER" id="PTHR43856:SF1">
    <property type="entry name" value="MITOCHONDRIAL CARDIOLIPIN HYDROLASE"/>
    <property type="match status" value="1"/>
</dbReference>
<organism evidence="8 9">
    <name type="scientific">Nitrosomonas halophila</name>
    <dbReference type="NCBI Taxonomy" id="44576"/>
    <lineage>
        <taxon>Bacteria</taxon>
        <taxon>Pseudomonadati</taxon>
        <taxon>Pseudomonadota</taxon>
        <taxon>Betaproteobacteria</taxon>
        <taxon>Nitrosomonadales</taxon>
        <taxon>Nitrosomonadaceae</taxon>
        <taxon>Nitrosomonas</taxon>
    </lineage>
</organism>
<dbReference type="OrthoDB" id="8542751at2"/>
<dbReference type="InterPro" id="IPR025202">
    <property type="entry name" value="PLD-like_dom"/>
</dbReference>
<name>A0A1H3Q5W0_9PROT</name>
<dbReference type="AlphaFoldDB" id="A0A1H3Q5W0"/>
<evidence type="ECO:0000256" key="5">
    <source>
        <dbReference type="ARBA" id="ARBA00022963"/>
    </source>
</evidence>
<dbReference type="PANTHER" id="PTHR43856">
    <property type="entry name" value="CARDIOLIPIN HYDROLASE"/>
    <property type="match status" value="1"/>
</dbReference>
<sequence length="347" mass="39273">MQAAYEVHFGGPDRDPGYLRNVLARHIVAVPVGGAIDWATYYFRDLALAKALVQARRRGVRVTLCLAGQPRIADANDEVIRLFSGPGGLGDRLRTVTLPGMLAPRKRAWRPQLHEKLYCFSHPTPVAFIGSFNPSGNPLEQRQDIIREIGDQDQGHNMLVGLHDPLLVAPLVKHVRQLHQAPPGLLYRFSKQANQIVRSTETTIHFRPSLQAHPVIRFLNEFGSGAHVRIAASHIRTKRAVEVMVGLAKRGAVVEIIAERTFRRVTPKVEQSLFAAGIRFTRRRSADGLPMHLKFVLVEDHGQVWSIFGSFNWTKPSLWLNHEIIVISTNHQLYRTFLDRWKMLENE</sequence>
<dbReference type="GO" id="GO:0016042">
    <property type="term" value="P:lipid catabolic process"/>
    <property type="evidence" value="ECO:0007669"/>
    <property type="project" value="UniProtKB-KW"/>
</dbReference>
<accession>A0A1H3Q5W0</accession>
<comment type="catalytic activity">
    <reaction evidence="1">
        <text>a 1,2-diacyl-sn-glycero-3-phosphocholine + H2O = a 1,2-diacyl-sn-glycero-3-phosphate + choline + H(+)</text>
        <dbReference type="Rhea" id="RHEA:14445"/>
        <dbReference type="ChEBI" id="CHEBI:15354"/>
        <dbReference type="ChEBI" id="CHEBI:15377"/>
        <dbReference type="ChEBI" id="CHEBI:15378"/>
        <dbReference type="ChEBI" id="CHEBI:57643"/>
        <dbReference type="ChEBI" id="CHEBI:58608"/>
        <dbReference type="EC" id="3.1.4.4"/>
    </reaction>
</comment>
<reference evidence="8 9" key="1">
    <citation type="submission" date="2016-10" db="EMBL/GenBank/DDBJ databases">
        <authorList>
            <person name="de Groot N.N."/>
        </authorList>
    </citation>
    <scope>NUCLEOTIDE SEQUENCE [LARGE SCALE GENOMIC DNA]</scope>
    <source>
        <strain evidence="8 9">Nm1</strain>
    </source>
</reference>
<dbReference type="SUPFAM" id="SSF56024">
    <property type="entry name" value="Phospholipase D/nuclease"/>
    <property type="match status" value="2"/>
</dbReference>
<dbReference type="Proteomes" id="UP000198640">
    <property type="component" value="Unassembled WGS sequence"/>
</dbReference>
<dbReference type="EMBL" id="FNOY01000132">
    <property type="protein sequence ID" value="SDZ08405.1"/>
    <property type="molecule type" value="Genomic_DNA"/>
</dbReference>
<dbReference type="Pfam" id="PF13091">
    <property type="entry name" value="PLDc_2"/>
    <property type="match status" value="2"/>
</dbReference>
<dbReference type="CDD" id="cd00138">
    <property type="entry name" value="PLDc_SF"/>
    <property type="match status" value="1"/>
</dbReference>
<keyword evidence="9" id="KW-1185">Reference proteome</keyword>
<proteinExistence type="inferred from homology"/>
<evidence type="ECO:0000256" key="3">
    <source>
        <dbReference type="ARBA" id="ARBA00012027"/>
    </source>
</evidence>
<keyword evidence="4" id="KW-0378">Hydrolase</keyword>
<evidence type="ECO:0000259" key="7">
    <source>
        <dbReference type="Pfam" id="PF13091"/>
    </source>
</evidence>
<dbReference type="GO" id="GO:0004630">
    <property type="term" value="F:phospholipase D activity"/>
    <property type="evidence" value="ECO:0007669"/>
    <property type="project" value="UniProtKB-EC"/>
</dbReference>
<dbReference type="RefSeq" id="WP_090415942.1">
    <property type="nucleotide sequence ID" value="NZ_FNOY01000132.1"/>
</dbReference>
<dbReference type="GO" id="GO:0016891">
    <property type="term" value="F:RNA endonuclease activity producing 5'-phosphomonoesters, hydrolytic mechanism"/>
    <property type="evidence" value="ECO:0007669"/>
    <property type="project" value="TreeGrafter"/>
</dbReference>
<feature type="domain" description="Phospholipase D-like" evidence="7">
    <location>
        <begin position="36"/>
        <end position="152"/>
    </location>
</feature>
<protein>
    <recommendedName>
        <fullName evidence="3">phospholipase D</fullName>
        <ecNumber evidence="3">3.1.4.4</ecNumber>
    </recommendedName>
</protein>
<dbReference type="Gene3D" id="3.30.870.10">
    <property type="entry name" value="Endonuclease Chain A"/>
    <property type="match status" value="2"/>
</dbReference>
<evidence type="ECO:0000313" key="8">
    <source>
        <dbReference type="EMBL" id="SDZ08405.1"/>
    </source>
</evidence>
<evidence type="ECO:0000256" key="2">
    <source>
        <dbReference type="ARBA" id="ARBA00008664"/>
    </source>
</evidence>
<dbReference type="STRING" id="44576.SAMN05421881_11321"/>
<comment type="similarity">
    <text evidence="2">Belongs to the phospholipase D family.</text>
</comment>
<keyword evidence="5" id="KW-0442">Lipid degradation</keyword>
<keyword evidence="6" id="KW-0443">Lipid metabolism</keyword>
<evidence type="ECO:0000256" key="4">
    <source>
        <dbReference type="ARBA" id="ARBA00022801"/>
    </source>
</evidence>
<evidence type="ECO:0000256" key="6">
    <source>
        <dbReference type="ARBA" id="ARBA00023098"/>
    </source>
</evidence>
<feature type="domain" description="Phospholipase D-like" evidence="7">
    <location>
        <begin position="226"/>
        <end position="337"/>
    </location>
</feature>